<dbReference type="GeneID" id="112461321"/>
<organism evidence="2 3">
    <name type="scientific">Temnothorax curvispinosus</name>
    <dbReference type="NCBI Taxonomy" id="300111"/>
    <lineage>
        <taxon>Eukaryota</taxon>
        <taxon>Metazoa</taxon>
        <taxon>Ecdysozoa</taxon>
        <taxon>Arthropoda</taxon>
        <taxon>Hexapoda</taxon>
        <taxon>Insecta</taxon>
        <taxon>Pterygota</taxon>
        <taxon>Neoptera</taxon>
        <taxon>Endopterygota</taxon>
        <taxon>Hymenoptera</taxon>
        <taxon>Apocrita</taxon>
        <taxon>Aculeata</taxon>
        <taxon>Formicoidea</taxon>
        <taxon>Formicidae</taxon>
        <taxon>Myrmicinae</taxon>
        <taxon>Temnothorax</taxon>
    </lineage>
</organism>
<name>A0A6J1QIR9_9HYME</name>
<accession>A0A6J1QIR9</accession>
<dbReference type="Gene3D" id="2.30.30.140">
    <property type="match status" value="1"/>
</dbReference>
<dbReference type="SUPFAM" id="SSF63748">
    <property type="entry name" value="Tudor/PWWP/MBT"/>
    <property type="match status" value="1"/>
</dbReference>
<evidence type="ECO:0000313" key="3">
    <source>
        <dbReference type="RefSeq" id="XP_024882294.1"/>
    </source>
</evidence>
<feature type="domain" description="Tudor" evidence="1">
    <location>
        <begin position="22"/>
        <end position="107"/>
    </location>
</feature>
<dbReference type="Gene3D" id="2.40.50.90">
    <property type="match status" value="1"/>
</dbReference>
<evidence type="ECO:0000259" key="1">
    <source>
        <dbReference type="Pfam" id="PF00567"/>
    </source>
</evidence>
<dbReference type="InterPro" id="IPR002999">
    <property type="entry name" value="Tudor"/>
</dbReference>
<dbReference type="GO" id="GO:0005737">
    <property type="term" value="C:cytoplasm"/>
    <property type="evidence" value="ECO:0007669"/>
    <property type="project" value="UniProtKB-ARBA"/>
</dbReference>
<sequence length="196" mass="23142">MKSTPSILYIFLYKPRDCGIIKDLTRRMNRESEFLHLPPDQIVPETEVAVREGRRWQRGFVLQVERGDRVTVALRDWGRAVQRPMIEVYILEDRFRQLEWQAIPCGLGHIRPLEGRMRWTRRSIALTKRLVEKREGWIEIRRPVKDEAAIINFRARPESENETRDLAELLVQMGCTQHSEFEEVVAIPGILSFIHL</sequence>
<keyword evidence="2" id="KW-1185">Reference proteome</keyword>
<dbReference type="Pfam" id="PF00567">
    <property type="entry name" value="TUDOR"/>
    <property type="match status" value="1"/>
</dbReference>
<dbReference type="OrthoDB" id="7553983at2759"/>
<evidence type="ECO:0000313" key="2">
    <source>
        <dbReference type="Proteomes" id="UP000504618"/>
    </source>
</evidence>
<dbReference type="AlphaFoldDB" id="A0A6J1QIR9"/>
<protein>
    <submittedName>
        <fullName evidence="3">Uncharacterized protein LOC112461321</fullName>
    </submittedName>
</protein>
<dbReference type="Proteomes" id="UP000504618">
    <property type="component" value="Unplaced"/>
</dbReference>
<reference evidence="3" key="1">
    <citation type="submission" date="2025-08" db="UniProtKB">
        <authorList>
            <consortium name="RefSeq"/>
        </authorList>
    </citation>
    <scope>IDENTIFICATION</scope>
    <source>
        <tissue evidence="3">Whole body</tissue>
    </source>
</reference>
<dbReference type="RefSeq" id="XP_024882294.1">
    <property type="nucleotide sequence ID" value="XM_025026526.1"/>
</dbReference>
<gene>
    <name evidence="3" type="primary">LOC112461321</name>
</gene>
<dbReference type="InterPro" id="IPR035437">
    <property type="entry name" value="SNase_OB-fold_sf"/>
</dbReference>
<proteinExistence type="predicted"/>